<dbReference type="Pfam" id="PF24400">
    <property type="entry name" value="DUF7544"/>
    <property type="match status" value="1"/>
</dbReference>
<dbReference type="RefSeq" id="WP_093836505.1">
    <property type="nucleotide sequence ID" value="NZ_FOLM01000001.1"/>
</dbReference>
<proteinExistence type="predicted"/>
<feature type="transmembrane region" description="Helical" evidence="2">
    <location>
        <begin position="110"/>
        <end position="129"/>
    </location>
</feature>
<dbReference type="OrthoDB" id="121140at2"/>
<keyword evidence="2" id="KW-0812">Transmembrane</keyword>
<gene>
    <name evidence="3" type="ORF">SAMN05421773_1017</name>
</gene>
<feature type="transmembrane region" description="Helical" evidence="2">
    <location>
        <begin position="289"/>
        <end position="310"/>
    </location>
</feature>
<keyword evidence="4" id="KW-1185">Reference proteome</keyword>
<protein>
    <recommendedName>
        <fullName evidence="5">Membrane domain of glycerophosphoryl diester phosphodiesterase</fullName>
    </recommendedName>
</protein>
<evidence type="ECO:0000256" key="2">
    <source>
        <dbReference type="SAM" id="Phobius"/>
    </source>
</evidence>
<feature type="transmembrane region" description="Helical" evidence="2">
    <location>
        <begin position="160"/>
        <end position="187"/>
    </location>
</feature>
<organism evidence="3 4">
    <name type="scientific">Streptomyces aidingensis</name>
    <dbReference type="NCBI Taxonomy" id="910347"/>
    <lineage>
        <taxon>Bacteria</taxon>
        <taxon>Bacillati</taxon>
        <taxon>Actinomycetota</taxon>
        <taxon>Actinomycetes</taxon>
        <taxon>Kitasatosporales</taxon>
        <taxon>Streptomycetaceae</taxon>
        <taxon>Streptomyces</taxon>
    </lineage>
</organism>
<feature type="transmembrane region" description="Helical" evidence="2">
    <location>
        <begin position="241"/>
        <end position="268"/>
    </location>
</feature>
<evidence type="ECO:0000313" key="3">
    <source>
        <dbReference type="EMBL" id="SFB79233.1"/>
    </source>
</evidence>
<feature type="transmembrane region" description="Helical" evidence="2">
    <location>
        <begin position="208"/>
        <end position="235"/>
    </location>
</feature>
<dbReference type="AlphaFoldDB" id="A0A1I1E325"/>
<dbReference type="EMBL" id="FOLM01000001">
    <property type="protein sequence ID" value="SFB79233.1"/>
    <property type="molecule type" value="Genomic_DNA"/>
</dbReference>
<evidence type="ECO:0000313" key="4">
    <source>
        <dbReference type="Proteomes" id="UP000199207"/>
    </source>
</evidence>
<keyword evidence="2" id="KW-1133">Transmembrane helix</keyword>
<feature type="transmembrane region" description="Helical" evidence="2">
    <location>
        <begin position="337"/>
        <end position="366"/>
    </location>
</feature>
<keyword evidence="2" id="KW-0472">Membrane</keyword>
<sequence length="403" mass="41837">MSDRWTSPGSPQPEDEPQQQGSAEQPRLDKTPPQGWSENPPPPAGWSGPGAPGGPGAPPPQQGWSGPGWGAPGWGPPAAPKPGVIPLRPLGVGEILDGAVSTARAHWRPVLAISLAISVVVQVVTLPAMRAFLGEESDFAALTERTEPTDEELRAAFGDLFAFTSITGVVTILGVVLATAMLTMVVSRAVLGRGVTVGEAWAESRGQVLRLLGLVVLLPLIGAVAVAVPLLLAALTGFAPLVVLVGLGAVALMLWLMVQFSLAAPALMLERQGVFHAMRRSWKLVAGSWWRIFGIQLLAFILLLFVSGMIELPIDVVARLVSGDEGDFLTGSLELSWTYLAITGVGGVLSSTVTLPISAGVTALLYMDQRIRREALDLELARAAGADGPATPGGAAGPAAPQG</sequence>
<dbReference type="PANTHER" id="PTHR33133:SF1">
    <property type="entry name" value="EXPRESSED PROTEIN-RELATED"/>
    <property type="match status" value="1"/>
</dbReference>
<dbReference type="PANTHER" id="PTHR33133">
    <property type="entry name" value="OS08G0107100 PROTEIN-RELATED"/>
    <property type="match status" value="1"/>
</dbReference>
<evidence type="ECO:0000256" key="1">
    <source>
        <dbReference type="SAM" id="MobiDB-lite"/>
    </source>
</evidence>
<dbReference type="Proteomes" id="UP000199207">
    <property type="component" value="Unassembled WGS sequence"/>
</dbReference>
<name>A0A1I1E325_9ACTN</name>
<evidence type="ECO:0008006" key="5">
    <source>
        <dbReference type="Google" id="ProtNLM"/>
    </source>
</evidence>
<accession>A0A1I1E325</accession>
<dbReference type="InterPro" id="IPR055966">
    <property type="entry name" value="DUF7544"/>
</dbReference>
<reference evidence="3 4" key="1">
    <citation type="submission" date="2016-10" db="EMBL/GenBank/DDBJ databases">
        <authorList>
            <person name="de Groot N.N."/>
        </authorList>
    </citation>
    <scope>NUCLEOTIDE SEQUENCE [LARGE SCALE GENOMIC DNA]</scope>
    <source>
        <strain evidence="3 4">CGMCC 4.5739</strain>
    </source>
</reference>
<feature type="region of interest" description="Disordered" evidence="1">
    <location>
        <begin position="1"/>
        <end position="80"/>
    </location>
</feature>
<dbReference type="STRING" id="910347.SAMN05421773_1017"/>